<proteinExistence type="predicted"/>
<evidence type="ECO:0000313" key="1">
    <source>
        <dbReference type="EMBL" id="AUH25522.1"/>
    </source>
</evidence>
<organism evidence="1">
    <name type="scientific">Spodoptera frugiperda</name>
    <name type="common">Fall armyworm</name>
    <dbReference type="NCBI Taxonomy" id="7108"/>
    <lineage>
        <taxon>Eukaryota</taxon>
        <taxon>Metazoa</taxon>
        <taxon>Ecdysozoa</taxon>
        <taxon>Arthropoda</taxon>
        <taxon>Hexapoda</taxon>
        <taxon>Insecta</taxon>
        <taxon>Pterygota</taxon>
        <taxon>Neoptera</taxon>
        <taxon>Endopterygota</taxon>
        <taxon>Lepidoptera</taxon>
        <taxon>Glossata</taxon>
        <taxon>Ditrysia</taxon>
        <taxon>Noctuoidea</taxon>
        <taxon>Noctuidae</taxon>
        <taxon>Amphipyrinae</taxon>
        <taxon>Spodoptera</taxon>
    </lineage>
</organism>
<accession>A0A2U7PQN9</accession>
<reference evidence="1" key="1">
    <citation type="submission" date="2016-10" db="EMBL/GenBank/DDBJ databases">
        <title>Deep sequencing reveals no adventitious viruses in Sf-rhabdovirus-negative Sf-RVN cells.</title>
        <authorList>
            <person name="Geisler C."/>
            <person name="Jarvis D.L."/>
        </authorList>
    </citation>
    <scope>NUCLEOTIDE SEQUENCE</scope>
    <source>
        <tissue evidence="1">Ovaries</tissue>
    </source>
</reference>
<dbReference type="EMBL" id="KY042018">
    <property type="protein sequence ID" value="AUH25522.1"/>
    <property type="molecule type" value="Genomic_DNA"/>
</dbReference>
<sequence>MNPNTIILDVQGFKDLYNNFIIKELAFATREYTQTFLIKPPYQFTYLTRDEKRQVEWLEKNMGLHWSEGYIDYKEFQRMIVSYLENMNIYVKGSEKVKWIKDMCANCNVIELHEDNCPKLSVLAKKYCDRKTIFNCNHHVKHCALRNVLCIKKFLNW</sequence>
<protein>
    <submittedName>
        <fullName evidence="1">ORF 8</fullName>
    </submittedName>
</protein>
<name>A0A2U7PQN9_SPOFR</name>
<dbReference type="AlphaFoldDB" id="A0A2U7PQN9"/>